<gene>
    <name evidence="1" type="ORF">MCOR_12330</name>
</gene>
<dbReference type="EMBL" id="CACVKT020002141">
    <property type="protein sequence ID" value="CAC5375265.1"/>
    <property type="molecule type" value="Genomic_DNA"/>
</dbReference>
<name>A0A6J8AX57_MYTCO</name>
<protein>
    <recommendedName>
        <fullName evidence="3">Tc1-like transposase DDE domain-containing protein</fullName>
    </recommendedName>
</protein>
<reference evidence="1 2" key="1">
    <citation type="submission" date="2020-06" db="EMBL/GenBank/DDBJ databases">
        <authorList>
            <person name="Li R."/>
            <person name="Bekaert M."/>
        </authorList>
    </citation>
    <scope>NUCLEOTIDE SEQUENCE [LARGE SCALE GENOMIC DNA]</scope>
    <source>
        <strain evidence="2">wild</strain>
    </source>
</reference>
<organism evidence="1 2">
    <name type="scientific">Mytilus coruscus</name>
    <name type="common">Sea mussel</name>
    <dbReference type="NCBI Taxonomy" id="42192"/>
    <lineage>
        <taxon>Eukaryota</taxon>
        <taxon>Metazoa</taxon>
        <taxon>Spiralia</taxon>
        <taxon>Lophotrochozoa</taxon>
        <taxon>Mollusca</taxon>
        <taxon>Bivalvia</taxon>
        <taxon>Autobranchia</taxon>
        <taxon>Pteriomorphia</taxon>
        <taxon>Mytilida</taxon>
        <taxon>Mytiloidea</taxon>
        <taxon>Mytilidae</taxon>
        <taxon>Mytilinae</taxon>
        <taxon>Mytilus</taxon>
    </lineage>
</organism>
<dbReference type="OrthoDB" id="6145513at2759"/>
<evidence type="ECO:0000313" key="1">
    <source>
        <dbReference type="EMBL" id="CAC5375265.1"/>
    </source>
</evidence>
<evidence type="ECO:0008006" key="3">
    <source>
        <dbReference type="Google" id="ProtNLM"/>
    </source>
</evidence>
<proteinExistence type="predicted"/>
<dbReference type="AlphaFoldDB" id="A0A6J8AX57"/>
<dbReference type="Proteomes" id="UP000507470">
    <property type="component" value="Unassembled WGS sequence"/>
</dbReference>
<evidence type="ECO:0000313" key="2">
    <source>
        <dbReference type="Proteomes" id="UP000507470"/>
    </source>
</evidence>
<accession>A0A6J8AX57</accession>
<keyword evidence="2" id="KW-1185">Reference proteome</keyword>
<sequence>MMLSKRNRFYKPGICIDDKDIKTINYLKEKGSTISKIVKTTGISLPTTRKKIRVVPKEPQTAQIETKLDDFMNFISTSNANNLYFFDETSFLKTSGNRKYGYALYGHEPIEIQRYASSATLIVNLMHSRTGVAYFNFVEGPSDGLHLLNFFVEVFHLRFYGLPGYIVIMDNCRFHH</sequence>